<keyword evidence="2" id="KW-1185">Reference proteome</keyword>
<proteinExistence type="predicted"/>
<evidence type="ECO:0000313" key="2">
    <source>
        <dbReference type="Proteomes" id="UP000204221"/>
    </source>
</evidence>
<sequence length="135" mass="14070">MPAPSPRVDRRDGPRSASTPSARVALGVAAIALGLSSGCGLSGPVFTIEMRVDGPAGPKSISYHFAGTETAYDYRPALPWRKAGNVGFGQSDVRVVEPAEGTTCTISVDGVEYERIVAAGGDEELWCSANAQSRD</sequence>
<dbReference type="OrthoDB" id="3699414at2"/>
<organism evidence="1 2">
    <name type="scientific">Actinoalloteichus hoggarensis</name>
    <dbReference type="NCBI Taxonomy" id="1470176"/>
    <lineage>
        <taxon>Bacteria</taxon>
        <taxon>Bacillati</taxon>
        <taxon>Actinomycetota</taxon>
        <taxon>Actinomycetes</taxon>
        <taxon>Pseudonocardiales</taxon>
        <taxon>Pseudonocardiaceae</taxon>
        <taxon>Actinoalloteichus</taxon>
    </lineage>
</organism>
<dbReference type="EMBL" id="CP022521">
    <property type="protein sequence ID" value="ASO18817.1"/>
    <property type="molecule type" value="Genomic_DNA"/>
</dbReference>
<dbReference type="InterPro" id="IPR038468">
    <property type="entry name" value="MmpS_C"/>
</dbReference>
<dbReference type="KEGG" id="ahg:AHOG_05820"/>
<accession>A0A221VZ61</accession>
<dbReference type="Gene3D" id="2.60.40.2880">
    <property type="entry name" value="MmpS1-5, C-terminal soluble domain"/>
    <property type="match status" value="1"/>
</dbReference>
<protein>
    <submittedName>
        <fullName evidence="1">Uncharacterized protein</fullName>
    </submittedName>
</protein>
<dbReference type="Proteomes" id="UP000204221">
    <property type="component" value="Chromosome"/>
</dbReference>
<reference evidence="1 2" key="1">
    <citation type="submission" date="2017-07" db="EMBL/GenBank/DDBJ databases">
        <title>Complete genome sequence of Actinoalloteichus hoggarensis DSM 45943, type strain of Actinoalloteichus hoggarensis.</title>
        <authorList>
            <person name="Ruckert C."/>
            <person name="Nouioui I."/>
            <person name="Willmese J."/>
            <person name="van Wezel G."/>
            <person name="Klenk H.-P."/>
            <person name="Kalinowski J."/>
            <person name="Zotchev S.B."/>
        </authorList>
    </citation>
    <scope>NUCLEOTIDE SEQUENCE [LARGE SCALE GENOMIC DNA]</scope>
    <source>
        <strain evidence="1 2">DSM 45943</strain>
    </source>
</reference>
<dbReference type="AlphaFoldDB" id="A0A221VZ61"/>
<evidence type="ECO:0000313" key="1">
    <source>
        <dbReference type="EMBL" id="ASO18817.1"/>
    </source>
</evidence>
<dbReference type="RefSeq" id="WP_093940438.1">
    <property type="nucleotide sequence ID" value="NZ_CP022521.1"/>
</dbReference>
<name>A0A221VZ61_9PSEU</name>
<gene>
    <name evidence="1" type="ORF">AHOG_05820</name>
</gene>